<dbReference type="Pfam" id="PF00380">
    <property type="entry name" value="Ribosomal_S9"/>
    <property type="match status" value="1"/>
</dbReference>
<evidence type="ECO:0000256" key="1">
    <source>
        <dbReference type="ARBA" id="ARBA00005251"/>
    </source>
</evidence>
<reference evidence="5 6" key="1">
    <citation type="submission" date="2014-04" db="EMBL/GenBank/DDBJ databases">
        <authorList>
            <consortium name="DOE Joint Genome Institute"/>
            <person name="Kuo A."/>
            <person name="Ruytinx J."/>
            <person name="Rineau F."/>
            <person name="Colpaert J."/>
            <person name="Kohler A."/>
            <person name="Nagy L.G."/>
            <person name="Floudas D."/>
            <person name="Copeland A."/>
            <person name="Barry K.W."/>
            <person name="Cichocki N."/>
            <person name="Veneault-Fourrey C."/>
            <person name="LaButti K."/>
            <person name="Lindquist E.A."/>
            <person name="Lipzen A."/>
            <person name="Lundell T."/>
            <person name="Morin E."/>
            <person name="Murat C."/>
            <person name="Sun H."/>
            <person name="Tunlid A."/>
            <person name="Henrissat B."/>
            <person name="Grigoriev I.V."/>
            <person name="Hibbett D.S."/>
            <person name="Martin F."/>
            <person name="Nordberg H.P."/>
            <person name="Cantor M.N."/>
            <person name="Hua S.X."/>
        </authorList>
    </citation>
    <scope>NUCLEOTIDE SEQUENCE [LARGE SCALE GENOMIC DNA]</scope>
    <source>
        <strain evidence="5 6">UH-Slu-Lm8-n1</strain>
    </source>
</reference>
<dbReference type="GO" id="GO:0006412">
    <property type="term" value="P:translation"/>
    <property type="evidence" value="ECO:0007669"/>
    <property type="project" value="InterPro"/>
</dbReference>
<dbReference type="GO" id="GO:0005763">
    <property type="term" value="C:mitochondrial small ribosomal subunit"/>
    <property type="evidence" value="ECO:0007669"/>
    <property type="project" value="TreeGrafter"/>
</dbReference>
<dbReference type="OrthoDB" id="10254627at2759"/>
<keyword evidence="6" id="KW-1185">Reference proteome</keyword>
<dbReference type="FunCoup" id="A0A0D0BP04">
    <property type="interactions" value="180"/>
</dbReference>
<reference evidence="6" key="2">
    <citation type="submission" date="2015-01" db="EMBL/GenBank/DDBJ databases">
        <title>Evolutionary Origins and Diversification of the Mycorrhizal Mutualists.</title>
        <authorList>
            <consortium name="DOE Joint Genome Institute"/>
            <consortium name="Mycorrhizal Genomics Consortium"/>
            <person name="Kohler A."/>
            <person name="Kuo A."/>
            <person name="Nagy L.G."/>
            <person name="Floudas D."/>
            <person name="Copeland A."/>
            <person name="Barry K.W."/>
            <person name="Cichocki N."/>
            <person name="Veneault-Fourrey C."/>
            <person name="LaButti K."/>
            <person name="Lindquist E.A."/>
            <person name="Lipzen A."/>
            <person name="Lundell T."/>
            <person name="Morin E."/>
            <person name="Murat C."/>
            <person name="Riley R."/>
            <person name="Ohm R."/>
            <person name="Sun H."/>
            <person name="Tunlid A."/>
            <person name="Henrissat B."/>
            <person name="Grigoriev I.V."/>
            <person name="Hibbett D.S."/>
            <person name="Martin F."/>
        </authorList>
    </citation>
    <scope>NUCLEOTIDE SEQUENCE [LARGE SCALE GENOMIC DNA]</scope>
    <source>
        <strain evidence="6">UH-Slu-Lm8-n1</strain>
    </source>
</reference>
<dbReference type="PANTHER" id="PTHR21569">
    <property type="entry name" value="RIBOSOMAL PROTEIN S9"/>
    <property type="match status" value="1"/>
</dbReference>
<dbReference type="Gene3D" id="3.30.230.10">
    <property type="match status" value="1"/>
</dbReference>
<evidence type="ECO:0000313" key="6">
    <source>
        <dbReference type="Proteomes" id="UP000054485"/>
    </source>
</evidence>
<gene>
    <name evidence="5" type="ORF">CY34DRAFT_802253</name>
</gene>
<dbReference type="PANTHER" id="PTHR21569:SF1">
    <property type="entry name" value="SMALL RIBOSOMAL SUBUNIT PROTEIN US9M"/>
    <property type="match status" value="1"/>
</dbReference>
<keyword evidence="3 4" id="KW-0687">Ribonucleoprotein</keyword>
<dbReference type="InterPro" id="IPR020574">
    <property type="entry name" value="Ribosomal_uS9_CS"/>
</dbReference>
<dbReference type="HOGENOM" id="CLU_036531_1_0_1"/>
<dbReference type="EMBL" id="KN835182">
    <property type="protein sequence ID" value="KIK44898.1"/>
    <property type="molecule type" value="Genomic_DNA"/>
</dbReference>
<evidence type="ECO:0000256" key="4">
    <source>
        <dbReference type="RuleBase" id="RU003815"/>
    </source>
</evidence>
<dbReference type="GO" id="GO:0003723">
    <property type="term" value="F:RNA binding"/>
    <property type="evidence" value="ECO:0007669"/>
    <property type="project" value="TreeGrafter"/>
</dbReference>
<dbReference type="Proteomes" id="UP000054485">
    <property type="component" value="Unassembled WGS sequence"/>
</dbReference>
<accession>A0A0D0BP04</accession>
<dbReference type="InterPro" id="IPR020568">
    <property type="entry name" value="Ribosomal_Su5_D2-typ_SF"/>
</dbReference>
<dbReference type="SUPFAM" id="SSF54211">
    <property type="entry name" value="Ribosomal protein S5 domain 2-like"/>
    <property type="match status" value="1"/>
</dbReference>
<evidence type="ECO:0000256" key="3">
    <source>
        <dbReference type="ARBA" id="ARBA00023274"/>
    </source>
</evidence>
<proteinExistence type="inferred from homology"/>
<name>A0A0D0BP04_9AGAM</name>
<evidence type="ECO:0000313" key="5">
    <source>
        <dbReference type="EMBL" id="KIK44898.1"/>
    </source>
</evidence>
<sequence>MNALRRASGLSKFRFYSTQTTRPFVPPASLDHLDFRQRQREKPRPTSPSFYTARPEFYDQLSSLESALQHAKSALTACHLLPLPQFAREALPPRVNAWVDKRELGLKLRSTLTTSRYRRVVLVLNELETYRSIAEKAGIAELQEGIRAITELFERADAATMLARGKAKPAKFDEYGRSYTLGKRKTSSARVWIVPVQQPDADKSTASQSIPEATETDTALSALLNPNSSSKNNGPVSVVQILVNNSPLSTYFPIPADRARVIHPIKLAGLLGAYNIFAIVRGGGTSGQSGALAHGIAKGLAAHEPGVATILRKAKLLRRDPRMVERKKPGLAKARKRYTWVKR</sequence>
<dbReference type="STRING" id="930992.A0A0D0BP04"/>
<dbReference type="AlphaFoldDB" id="A0A0D0BP04"/>
<comment type="similarity">
    <text evidence="1 4">Belongs to the universal ribosomal protein uS9 family.</text>
</comment>
<dbReference type="InParanoid" id="A0A0D0BP04"/>
<evidence type="ECO:0000256" key="2">
    <source>
        <dbReference type="ARBA" id="ARBA00022980"/>
    </source>
</evidence>
<keyword evidence="2 4" id="KW-0689">Ribosomal protein</keyword>
<organism evidence="5 6">
    <name type="scientific">Suillus luteus UH-Slu-Lm8-n1</name>
    <dbReference type="NCBI Taxonomy" id="930992"/>
    <lineage>
        <taxon>Eukaryota</taxon>
        <taxon>Fungi</taxon>
        <taxon>Dikarya</taxon>
        <taxon>Basidiomycota</taxon>
        <taxon>Agaricomycotina</taxon>
        <taxon>Agaricomycetes</taxon>
        <taxon>Agaricomycetidae</taxon>
        <taxon>Boletales</taxon>
        <taxon>Suillineae</taxon>
        <taxon>Suillaceae</taxon>
        <taxon>Suillus</taxon>
    </lineage>
</organism>
<dbReference type="GO" id="GO:0003735">
    <property type="term" value="F:structural constituent of ribosome"/>
    <property type="evidence" value="ECO:0007669"/>
    <property type="project" value="InterPro"/>
</dbReference>
<protein>
    <submittedName>
        <fullName evidence="5">Unplaced genomic scaffold CY34scaffold_51, whole genome shotgun sequence</fullName>
    </submittedName>
</protein>
<dbReference type="InterPro" id="IPR000754">
    <property type="entry name" value="Ribosomal_uS9"/>
</dbReference>
<dbReference type="PROSITE" id="PS00360">
    <property type="entry name" value="RIBOSOMAL_S9"/>
    <property type="match status" value="1"/>
</dbReference>
<dbReference type="InterPro" id="IPR014721">
    <property type="entry name" value="Ribsml_uS5_D2-typ_fold_subgr"/>
</dbReference>